<dbReference type="InterPro" id="IPR029063">
    <property type="entry name" value="SAM-dependent_MTases_sf"/>
</dbReference>
<evidence type="ECO:0000256" key="2">
    <source>
        <dbReference type="ARBA" id="ARBA00022603"/>
    </source>
</evidence>
<dbReference type="Gene3D" id="3.90.120.10">
    <property type="entry name" value="DNA Methylase, subunit A, domain 2"/>
    <property type="match status" value="1"/>
</dbReference>
<evidence type="ECO:0000256" key="5">
    <source>
        <dbReference type="ARBA" id="ARBA00022747"/>
    </source>
</evidence>
<dbReference type="EC" id="2.1.1.37" evidence="1"/>
<evidence type="ECO:0000313" key="7">
    <source>
        <dbReference type="EMBL" id="KZL92999.1"/>
    </source>
</evidence>
<dbReference type="NCBIfam" id="TIGR00675">
    <property type="entry name" value="dcm"/>
    <property type="match status" value="1"/>
</dbReference>
<dbReference type="Gene3D" id="3.40.50.150">
    <property type="entry name" value="Vaccinia Virus protein VP39"/>
    <property type="match status" value="1"/>
</dbReference>
<protein>
    <recommendedName>
        <fullName evidence="1">DNA (cytosine-5-)-methyltransferase</fullName>
        <ecNumber evidence="1">2.1.1.37</ecNumber>
    </recommendedName>
</protein>
<dbReference type="GO" id="GO:0003886">
    <property type="term" value="F:DNA (cytosine-5-)-methyltransferase activity"/>
    <property type="evidence" value="ECO:0007669"/>
    <property type="project" value="UniProtKB-EC"/>
</dbReference>
<name>A0A161Y4D2_9CLOT</name>
<dbReference type="GO" id="GO:0009307">
    <property type="term" value="P:DNA restriction-modification system"/>
    <property type="evidence" value="ECO:0007669"/>
    <property type="project" value="UniProtKB-KW"/>
</dbReference>
<dbReference type="AlphaFoldDB" id="A0A161Y4D2"/>
<dbReference type="PATRIC" id="fig|1121326.3.peg.2827"/>
<proteinExistence type="inferred from homology"/>
<gene>
    <name evidence="7" type="primary">haeIIIM_2</name>
    <name evidence="7" type="ORF">CLMAG_28130</name>
</gene>
<dbReference type="Proteomes" id="UP000076603">
    <property type="component" value="Unassembled WGS sequence"/>
</dbReference>
<sequence>MIKKRKMKLSKRGIYLQDKELGLTNLTVGSHYRYILDVKSKKLFIISSDNEKDNKVSKRVTKEGNTKAVIDIRKKEVLEAFQDVDYLQVTIKNSLVVVEGYVNAKESFVDKAVSLVKGVKSKAGKITSITDLIKVKKISEVVMSVKDLKKAVGFEQLSFDFSEVIQTATTAAEKFSNSKELKNKVKNLEIPLKVVSLFSGAGLLDMGFKKCKGTNGASEFFEIIFATDISADACLTYSKNIGPHIVNADIRDLDLTTIPKAPIVIGGSPCVKYSNSNRVTNINKQLHEAERILDIEDNILLRKYIEAVKHNDECVVFVHENVGQVNTIGEGKLLEEIKSELKDFEITSTILNAAEYGAQERKRSILIGSKIGKIDIQKPKLHAVQTVRQAFEGLTDATPNQQDYSKPKPLTLERMKFVPSGGNVHDIPQEFRPSGQHSDYFKRIEWDKPSITIVNPRKAMILHPELNRILSVRECARLQGLDDNFIFYGSLSSKQLQVCNGVPVGMASAIADTIKEAIMQRVGALKPNLSFSV</sequence>
<comment type="caution">
    <text evidence="7">The sequence shown here is derived from an EMBL/GenBank/DDBJ whole genome shotgun (WGS) entry which is preliminary data.</text>
</comment>
<dbReference type="EMBL" id="LWAE01000002">
    <property type="protein sequence ID" value="KZL92999.1"/>
    <property type="molecule type" value="Genomic_DNA"/>
</dbReference>
<keyword evidence="2 6" id="KW-0489">Methyltransferase</keyword>
<dbReference type="InterPro" id="IPR050390">
    <property type="entry name" value="C5-Methyltransferase"/>
</dbReference>
<dbReference type="PANTHER" id="PTHR10629:SF52">
    <property type="entry name" value="DNA (CYTOSINE-5)-METHYLTRANSFERASE 1"/>
    <property type="match status" value="1"/>
</dbReference>
<keyword evidence="3 6" id="KW-0808">Transferase</keyword>
<dbReference type="PROSITE" id="PS51679">
    <property type="entry name" value="SAM_MT_C5"/>
    <property type="match status" value="1"/>
</dbReference>
<dbReference type="GO" id="GO:0003677">
    <property type="term" value="F:DNA binding"/>
    <property type="evidence" value="ECO:0007669"/>
    <property type="project" value="TreeGrafter"/>
</dbReference>
<keyword evidence="5" id="KW-0680">Restriction system</keyword>
<evidence type="ECO:0000256" key="6">
    <source>
        <dbReference type="PROSITE-ProRule" id="PRU01016"/>
    </source>
</evidence>
<dbReference type="InterPro" id="IPR001525">
    <property type="entry name" value="C5_MeTfrase"/>
</dbReference>
<evidence type="ECO:0000256" key="1">
    <source>
        <dbReference type="ARBA" id="ARBA00011975"/>
    </source>
</evidence>
<dbReference type="PANTHER" id="PTHR10629">
    <property type="entry name" value="CYTOSINE-SPECIFIC METHYLTRANSFERASE"/>
    <property type="match status" value="1"/>
</dbReference>
<dbReference type="OrthoDB" id="9813719at2"/>
<dbReference type="Pfam" id="PF00145">
    <property type="entry name" value="DNA_methylase"/>
    <property type="match status" value="1"/>
</dbReference>
<organism evidence="7 8">
    <name type="scientific">Clostridium magnum DSM 2767</name>
    <dbReference type="NCBI Taxonomy" id="1121326"/>
    <lineage>
        <taxon>Bacteria</taxon>
        <taxon>Bacillati</taxon>
        <taxon>Bacillota</taxon>
        <taxon>Clostridia</taxon>
        <taxon>Eubacteriales</taxon>
        <taxon>Clostridiaceae</taxon>
        <taxon>Clostridium</taxon>
    </lineage>
</organism>
<dbReference type="STRING" id="1121326.CLMAG_28130"/>
<evidence type="ECO:0000256" key="3">
    <source>
        <dbReference type="ARBA" id="ARBA00022679"/>
    </source>
</evidence>
<dbReference type="GO" id="GO:0044027">
    <property type="term" value="P:negative regulation of gene expression via chromosomal CpG island methylation"/>
    <property type="evidence" value="ECO:0007669"/>
    <property type="project" value="TreeGrafter"/>
</dbReference>
<reference evidence="7 8" key="1">
    <citation type="submission" date="2016-04" db="EMBL/GenBank/DDBJ databases">
        <title>Genome sequence of Clostridium magnum DSM 2767.</title>
        <authorList>
            <person name="Poehlein A."/>
            <person name="Uhlig R."/>
            <person name="Fischer R."/>
            <person name="Bahl H."/>
            <person name="Daniel R."/>
        </authorList>
    </citation>
    <scope>NUCLEOTIDE SEQUENCE [LARGE SCALE GENOMIC DNA]</scope>
    <source>
        <strain evidence="7 8">DSM 2767</strain>
    </source>
</reference>
<keyword evidence="8" id="KW-1185">Reference proteome</keyword>
<dbReference type="GO" id="GO:0032259">
    <property type="term" value="P:methylation"/>
    <property type="evidence" value="ECO:0007669"/>
    <property type="project" value="UniProtKB-KW"/>
</dbReference>
<dbReference type="SUPFAM" id="SSF53335">
    <property type="entry name" value="S-adenosyl-L-methionine-dependent methyltransferases"/>
    <property type="match status" value="1"/>
</dbReference>
<feature type="active site" evidence="6">
    <location>
        <position position="270"/>
    </location>
</feature>
<comment type="similarity">
    <text evidence="6">Belongs to the class I-like SAM-binding methyltransferase superfamily. C5-methyltransferase family.</text>
</comment>
<evidence type="ECO:0000313" key="8">
    <source>
        <dbReference type="Proteomes" id="UP000076603"/>
    </source>
</evidence>
<evidence type="ECO:0000256" key="4">
    <source>
        <dbReference type="ARBA" id="ARBA00022691"/>
    </source>
</evidence>
<dbReference type="REBASE" id="159097">
    <property type="entry name" value="M.Cma2767ORF28130P"/>
</dbReference>
<dbReference type="RefSeq" id="WP_066622925.1">
    <property type="nucleotide sequence ID" value="NZ_FQXL01000049.1"/>
</dbReference>
<accession>A0A161Y4D2</accession>
<keyword evidence="4 6" id="KW-0949">S-adenosyl-L-methionine</keyword>